<dbReference type="Pfam" id="PF20126">
    <property type="entry name" value="TumE"/>
    <property type="match status" value="1"/>
</dbReference>
<organism evidence="1 2">
    <name type="scientific">Allochromatium tepidum</name>
    <dbReference type="NCBI Taxonomy" id="553982"/>
    <lineage>
        <taxon>Bacteria</taxon>
        <taxon>Pseudomonadati</taxon>
        <taxon>Pseudomonadota</taxon>
        <taxon>Gammaproteobacteria</taxon>
        <taxon>Chromatiales</taxon>
        <taxon>Chromatiaceae</taxon>
        <taxon>Allochromatium</taxon>
    </lineage>
</organism>
<dbReference type="NCBIfam" id="NF045777">
    <property type="entry name" value="TumE"/>
    <property type="match status" value="1"/>
</dbReference>
<protein>
    <submittedName>
        <fullName evidence="1">Uncharacterized protein</fullName>
    </submittedName>
</protein>
<dbReference type="InterPro" id="IPR045397">
    <property type="entry name" value="TumE-like"/>
</dbReference>
<dbReference type="EMBL" id="AP024563">
    <property type="protein sequence ID" value="BCU06665.1"/>
    <property type="molecule type" value="Genomic_DNA"/>
</dbReference>
<sequence length="132" mass="15080">MPPLSVLTRYLQEVEASLEQAQGVVIEAYVEELLTPTRANLRIRLRFDNGRLLEINEALVVERGALQHLDYRYHCQDRDNRLVFRYDSAPHFPDLPGFPFHKHLPDDTLPAERPTIATVLAEAAETKDDVGC</sequence>
<reference evidence="1 2" key="1">
    <citation type="submission" date="2021-04" db="EMBL/GenBank/DDBJ databases">
        <title>Complete genome sequencing of Allochromatium tepidum strain NZ.</title>
        <authorList>
            <person name="Tsukatani Y."/>
            <person name="Mori H."/>
        </authorList>
    </citation>
    <scope>NUCLEOTIDE SEQUENCE [LARGE SCALE GENOMIC DNA]</scope>
    <source>
        <strain evidence="1 2">NZ</strain>
    </source>
</reference>
<proteinExistence type="predicted"/>
<evidence type="ECO:0000313" key="2">
    <source>
        <dbReference type="Proteomes" id="UP000680679"/>
    </source>
</evidence>
<accession>A0ABM7QLN1</accession>
<name>A0ABM7QLN1_9GAMM</name>
<dbReference type="Proteomes" id="UP000680679">
    <property type="component" value="Chromosome"/>
</dbReference>
<evidence type="ECO:0000313" key="1">
    <source>
        <dbReference type="EMBL" id="BCU06665.1"/>
    </source>
</evidence>
<keyword evidence="2" id="KW-1185">Reference proteome</keyword>
<dbReference type="InterPro" id="IPR054795">
    <property type="entry name" value="TumE"/>
</dbReference>
<gene>
    <name evidence="1" type="ORF">Atep_13420</name>
</gene>